<gene>
    <name evidence="3" type="ORF">C6P46_003455</name>
</gene>
<dbReference type="InterPro" id="IPR035445">
    <property type="entry name" value="GYF-like_dom_sf"/>
</dbReference>
<feature type="compositionally biased region" description="Gly residues" evidence="1">
    <location>
        <begin position="273"/>
        <end position="282"/>
    </location>
</feature>
<feature type="compositionally biased region" description="Basic and acidic residues" evidence="1">
    <location>
        <begin position="976"/>
        <end position="988"/>
    </location>
</feature>
<dbReference type="PROSITE" id="PS50829">
    <property type="entry name" value="GYF"/>
    <property type="match status" value="1"/>
</dbReference>
<dbReference type="Proteomes" id="UP000777482">
    <property type="component" value="Unassembled WGS sequence"/>
</dbReference>
<organism evidence="3 4">
    <name type="scientific">Rhodotorula mucilaginosa</name>
    <name type="common">Yeast</name>
    <name type="synonym">Rhodotorula rubra</name>
    <dbReference type="NCBI Taxonomy" id="5537"/>
    <lineage>
        <taxon>Eukaryota</taxon>
        <taxon>Fungi</taxon>
        <taxon>Dikarya</taxon>
        <taxon>Basidiomycota</taxon>
        <taxon>Pucciniomycotina</taxon>
        <taxon>Microbotryomycetes</taxon>
        <taxon>Sporidiobolales</taxon>
        <taxon>Sporidiobolaceae</taxon>
        <taxon>Rhodotorula</taxon>
    </lineage>
</organism>
<feature type="compositionally biased region" description="Low complexity" evidence="1">
    <location>
        <begin position="879"/>
        <end position="890"/>
    </location>
</feature>
<protein>
    <recommendedName>
        <fullName evidence="2">GYF domain-containing protein</fullName>
    </recommendedName>
</protein>
<dbReference type="InterPro" id="IPR003169">
    <property type="entry name" value="GYF"/>
</dbReference>
<evidence type="ECO:0000313" key="4">
    <source>
        <dbReference type="Proteomes" id="UP000777482"/>
    </source>
</evidence>
<feature type="compositionally biased region" description="Low complexity" evidence="1">
    <location>
        <begin position="620"/>
        <end position="644"/>
    </location>
</feature>
<feature type="compositionally biased region" description="Gly residues" evidence="1">
    <location>
        <begin position="110"/>
        <end position="121"/>
    </location>
</feature>
<feature type="compositionally biased region" description="Low complexity" evidence="1">
    <location>
        <begin position="908"/>
        <end position="932"/>
    </location>
</feature>
<dbReference type="PANTHER" id="PTHR14445">
    <property type="entry name" value="GRB10 INTERACTING GYF PROTEIN"/>
    <property type="match status" value="1"/>
</dbReference>
<feature type="compositionally biased region" description="Polar residues" evidence="1">
    <location>
        <begin position="187"/>
        <end position="206"/>
    </location>
</feature>
<feature type="compositionally biased region" description="Low complexity" evidence="1">
    <location>
        <begin position="505"/>
        <end position="517"/>
    </location>
</feature>
<feature type="compositionally biased region" description="Polar residues" evidence="1">
    <location>
        <begin position="745"/>
        <end position="758"/>
    </location>
</feature>
<name>A0A9P6W2W6_RHOMI</name>
<evidence type="ECO:0000313" key="3">
    <source>
        <dbReference type="EMBL" id="KAG0662269.1"/>
    </source>
</evidence>
<feature type="region of interest" description="Disordered" evidence="1">
    <location>
        <begin position="400"/>
        <end position="434"/>
    </location>
</feature>
<dbReference type="SUPFAM" id="SSF55277">
    <property type="entry name" value="GYF domain"/>
    <property type="match status" value="1"/>
</dbReference>
<feature type="region of interest" description="Disordered" evidence="1">
    <location>
        <begin position="185"/>
        <end position="380"/>
    </location>
</feature>
<feature type="compositionally biased region" description="Polar residues" evidence="1">
    <location>
        <begin position="574"/>
        <end position="590"/>
    </location>
</feature>
<evidence type="ECO:0000256" key="1">
    <source>
        <dbReference type="SAM" id="MobiDB-lite"/>
    </source>
</evidence>
<feature type="compositionally biased region" description="Low complexity" evidence="1">
    <location>
        <begin position="990"/>
        <end position="1029"/>
    </location>
</feature>
<dbReference type="AlphaFoldDB" id="A0A9P6W2W6"/>
<dbReference type="Gene3D" id="3.30.1490.40">
    <property type="match status" value="1"/>
</dbReference>
<feature type="region of interest" description="Disordered" evidence="1">
    <location>
        <begin position="1"/>
        <end position="122"/>
    </location>
</feature>
<feature type="compositionally biased region" description="Polar residues" evidence="1">
    <location>
        <begin position="338"/>
        <end position="351"/>
    </location>
</feature>
<feature type="compositionally biased region" description="Low complexity" evidence="1">
    <location>
        <begin position="813"/>
        <end position="830"/>
    </location>
</feature>
<comment type="caution">
    <text evidence="3">The sequence shown here is derived from an EMBL/GenBank/DDBJ whole genome shotgun (WGS) entry which is preliminary data.</text>
</comment>
<evidence type="ECO:0000259" key="2">
    <source>
        <dbReference type="PROSITE" id="PS50829"/>
    </source>
</evidence>
<dbReference type="Pfam" id="PF02213">
    <property type="entry name" value="GYF"/>
    <property type="match status" value="1"/>
</dbReference>
<feature type="compositionally biased region" description="Low complexity" evidence="1">
    <location>
        <begin position="759"/>
        <end position="787"/>
    </location>
</feature>
<feature type="compositionally biased region" description="Low complexity" evidence="1">
    <location>
        <begin position="956"/>
        <end position="971"/>
    </location>
</feature>
<feature type="region of interest" description="Disordered" evidence="1">
    <location>
        <begin position="573"/>
        <end position="652"/>
    </location>
</feature>
<feature type="compositionally biased region" description="Polar residues" evidence="1">
    <location>
        <begin position="792"/>
        <end position="801"/>
    </location>
</feature>
<dbReference type="SMART" id="SM00444">
    <property type="entry name" value="GYF"/>
    <property type="match status" value="1"/>
</dbReference>
<dbReference type="OrthoDB" id="6415790at2759"/>
<feature type="compositionally biased region" description="Low complexity" evidence="1">
    <location>
        <begin position="366"/>
        <end position="377"/>
    </location>
</feature>
<proteinExistence type="predicted"/>
<accession>A0A9P6W2W6</accession>
<feature type="compositionally biased region" description="Low complexity" evidence="1">
    <location>
        <begin position="408"/>
        <end position="426"/>
    </location>
</feature>
<feature type="domain" description="GYF" evidence="2">
    <location>
        <begin position="441"/>
        <end position="489"/>
    </location>
</feature>
<feature type="compositionally biased region" description="Low complexity" evidence="1">
    <location>
        <begin position="11"/>
        <end position="30"/>
    </location>
</feature>
<keyword evidence="4" id="KW-1185">Reference proteome</keyword>
<feature type="compositionally biased region" description="Basic and acidic residues" evidence="1">
    <location>
        <begin position="891"/>
        <end position="907"/>
    </location>
</feature>
<feature type="compositionally biased region" description="Low complexity" evidence="1">
    <location>
        <begin position="727"/>
        <end position="744"/>
    </location>
</feature>
<dbReference type="GO" id="GO:0005829">
    <property type="term" value="C:cytosol"/>
    <property type="evidence" value="ECO:0007669"/>
    <property type="project" value="TreeGrafter"/>
</dbReference>
<feature type="compositionally biased region" description="Low complexity" evidence="1">
    <location>
        <begin position="73"/>
        <end position="82"/>
    </location>
</feature>
<feature type="compositionally biased region" description="Basic and acidic residues" evidence="1">
    <location>
        <begin position="255"/>
        <end position="264"/>
    </location>
</feature>
<feature type="compositionally biased region" description="Polar residues" evidence="1">
    <location>
        <begin position="609"/>
        <end position="619"/>
    </location>
</feature>
<dbReference type="PANTHER" id="PTHR14445:SF36">
    <property type="entry name" value="FI03272P-RELATED"/>
    <property type="match status" value="1"/>
</dbReference>
<reference evidence="3 4" key="1">
    <citation type="submission" date="2020-11" db="EMBL/GenBank/DDBJ databases">
        <title>Kefir isolates.</title>
        <authorList>
            <person name="Marcisauskas S."/>
            <person name="Kim Y."/>
            <person name="Blasche S."/>
        </authorList>
    </citation>
    <scope>NUCLEOTIDE SEQUENCE [LARGE SCALE GENOMIC DNA]</scope>
    <source>
        <strain evidence="3 4">KR</strain>
    </source>
</reference>
<feature type="compositionally biased region" description="Low complexity" evidence="1">
    <location>
        <begin position="1057"/>
        <end position="1077"/>
    </location>
</feature>
<dbReference type="InterPro" id="IPR051640">
    <property type="entry name" value="GRB10-interact_GYF"/>
</dbReference>
<dbReference type="EMBL" id="PUHQ01000028">
    <property type="protein sequence ID" value="KAG0662269.1"/>
    <property type="molecule type" value="Genomic_DNA"/>
</dbReference>
<feature type="region of interest" description="Disordered" evidence="1">
    <location>
        <begin position="676"/>
        <end position="1078"/>
    </location>
</feature>
<feature type="region of interest" description="Disordered" evidence="1">
    <location>
        <begin position="499"/>
        <end position="535"/>
    </location>
</feature>
<sequence length="1234" mass="127488">MSTTQFGGPGSAFAFAAPTRPSRRTNSSSSFKDAGSTVTANTGPAPVQPPVAPSLGSFAPLGDREPSAASPNGTPAATADGTSPGGTGTAPGRSFSSILSPSLGAAANGGQLGGDGAGVNGRGKPFVYTREFLLSLYDEDKARKRPIELAMHDTATRDLPGAAEDSHKPWLLKEYRQGEKELFANSIHPSNTRPSRLNRNDSPLSTNGGGASATLDLSTLGTLPRDRDRVLGSPSLRSPSIDKEALGGMLGGAAGRDRRTRERSLGPTSTMGIVGGVLGGIANGTTTSRKRDESVGSTTSKDGVWQGGRWRRSAQEAEEAEARSPSVASRRFPAGDLSRQSSISDATSKPTANDWGQAERRDGRIDNAANDSAAAADTIPSEPEIAASLLGSLALDSEPVDDPLLSRTTSSAAPSATATATATPAHAGPPPGLAPVVPPAEVMWQYRDPSGQVQGPFSATMMHDWYLQQFFTPDLRVKRSSDADFESLEILIRRTGDSEQPFLAPKPAAPSSAFPSAPGTPQPGSAWGSGASTARAQTPLEQLTAAVAQGRFGGAGGGTGAAAPSPFYEPFGSNAGSPAVQGQSLPQSFGRSPLVQGAVDPWGAPLASNAGSPWNSSLGQQQHQQQQHQQQQIQQPVFAQQAPQPSVGGLHSPMDLLRQLAAQQHGIAAPHQQAFGQNPRLQQQQQQQQVTYDAFGRPSPVPSSPFFDPNQLAPGAQPGSSPSNWLAQQMPQNQAQMQQPQSQPWTSLRQNVDSQAGVASSPLAQFAQQPQAIAQPAAASPIGQAAPVQEPVQATNTQSSPWEDVKVEAVSLAQAPTPAAGAQQPEQALAVDSAPSPSLAPPVTTSIDQAPEPQAPTPAPKATSPAPAPWAKEEKKAAKPAAAAPSPSLREIQEAEAREAEKRKEVARAQAAQAAAEAAQRQAALDAQEAAESLPSSASWAAGPAQVPPTKAGSGAAPWTKPAAAPAPVAAKGQKTLKEIQEEEERQKKAAQAAREQQQAAVGLAAGRGYAGATSSAASAASPWTTVATKPQVARTASATAKPVIPGLPSTAPAGPVRSVSTSSTASKPSATATVRPTAPPVPVVRAAVPRSVNVGASSATTVYDMENPPPPSTEFLAWTKQALKGLNVPLEEFVQMLLSFPLDASADVLEIISDSVYANSSTLDGRRFANDFATRRRNDVAVRYPSIFAKGAVRTAAVKPSSMASVLATANSQPKQSEWNVKVSTKKKQKGGK</sequence>